<dbReference type="Pfam" id="PF25137">
    <property type="entry name" value="ADH_Fe_C"/>
    <property type="match status" value="1"/>
</dbReference>
<dbReference type="PANTHER" id="PTHR11496:SF102">
    <property type="entry name" value="ALCOHOL DEHYDROGENASE 4"/>
    <property type="match status" value="1"/>
</dbReference>
<evidence type="ECO:0000259" key="3">
    <source>
        <dbReference type="Pfam" id="PF00465"/>
    </source>
</evidence>
<accession>A0A7Y7YHW5</accession>
<evidence type="ECO:0000313" key="5">
    <source>
        <dbReference type="EMBL" id="NWC36716.1"/>
    </source>
</evidence>
<reference evidence="5 6" key="1">
    <citation type="submission" date="2020-04" db="EMBL/GenBank/DDBJ databases">
        <title>Molecular characterization of pseudomonads from Agaricus bisporus reveal novel blotch 2 pathogens in Western Europe.</title>
        <authorList>
            <person name="Taparia T."/>
            <person name="Krijger M."/>
            <person name="Haynes E."/>
            <person name="Elpinstone J.G."/>
            <person name="Noble R."/>
            <person name="Van Der Wolf J."/>
        </authorList>
    </citation>
    <scope>NUCLEOTIDE SEQUENCE [LARGE SCALE GENOMIC DNA]</scope>
    <source>
        <strain evidence="5 6">IPO3737</strain>
    </source>
</reference>
<dbReference type="AlphaFoldDB" id="A0A7Y7YHW5"/>
<dbReference type="Pfam" id="PF00465">
    <property type="entry name" value="Fe-ADH"/>
    <property type="match status" value="1"/>
</dbReference>
<evidence type="ECO:0000259" key="4">
    <source>
        <dbReference type="Pfam" id="PF25137"/>
    </source>
</evidence>
<evidence type="ECO:0000256" key="2">
    <source>
        <dbReference type="ARBA" id="ARBA00023002"/>
    </source>
</evidence>
<dbReference type="Gene3D" id="3.40.50.1970">
    <property type="match status" value="1"/>
</dbReference>
<feature type="domain" description="Fe-containing alcohol dehydrogenase-like C-terminal" evidence="4">
    <location>
        <begin position="179"/>
        <end position="345"/>
    </location>
</feature>
<keyword evidence="2" id="KW-0560">Oxidoreductase</keyword>
<dbReference type="EMBL" id="JACAQD010000045">
    <property type="protein sequence ID" value="NWC36716.1"/>
    <property type="molecule type" value="Genomic_DNA"/>
</dbReference>
<feature type="domain" description="Alcohol dehydrogenase iron-type/glycerol dehydrogenase GldA" evidence="3">
    <location>
        <begin position="24"/>
        <end position="167"/>
    </location>
</feature>
<dbReference type="SUPFAM" id="SSF56796">
    <property type="entry name" value="Dehydroquinate synthase-like"/>
    <property type="match status" value="1"/>
</dbReference>
<sequence>MEILDHHSSEKRSVADSDHKKYAQRVVFGAGSIRKLRVEIDALGITRILILYTSNLRALAELVKVTIGSEQVAGIFDQPTTNISTENVREACYLAKKCVAIGVVTIGCDVAIDIGKSIALELNLPTLAIPTTYAGSEMIHAFDLSDGKTTKTISSNEILPRTVLYDPELTSDLPIDFSISSAISAMAHRAEGLYSKSRDPVTKLMAQTGIKAIARAIPELRRYGDGFSEMGDILAARTNALYGAWLCGSVRNKVTMPLHYQLCQTLCRGFNLSYVDVNSVIVPHVLAYNEVIEPEAMDKIANAISAPHAPQGMYDLAYSNCAPTALRDIGMRESDLIRARELVMMREHVNLRCLEINAFSVLLRNAFEGRPTCTV</sequence>
<dbReference type="PANTHER" id="PTHR11496">
    <property type="entry name" value="ALCOHOL DEHYDROGENASE"/>
    <property type="match status" value="1"/>
</dbReference>
<evidence type="ECO:0000256" key="1">
    <source>
        <dbReference type="ARBA" id="ARBA00007358"/>
    </source>
</evidence>
<dbReference type="InterPro" id="IPR039697">
    <property type="entry name" value="Alcohol_dehydrogenase_Fe"/>
</dbReference>
<dbReference type="Gene3D" id="1.20.1090.10">
    <property type="entry name" value="Dehydroquinate synthase-like - alpha domain"/>
    <property type="match status" value="1"/>
</dbReference>
<gene>
    <name evidence="5" type="ORF">HX876_30625</name>
</gene>
<dbReference type="GO" id="GO:0004022">
    <property type="term" value="F:alcohol dehydrogenase (NAD+) activity"/>
    <property type="evidence" value="ECO:0007669"/>
    <property type="project" value="TreeGrafter"/>
</dbReference>
<comment type="similarity">
    <text evidence="1">Belongs to the iron-containing alcohol dehydrogenase family.</text>
</comment>
<comment type="caution">
    <text evidence="5">The sequence shown here is derived from an EMBL/GenBank/DDBJ whole genome shotgun (WGS) entry which is preliminary data.</text>
</comment>
<name>A0A7Y7YHW5_9PSED</name>
<evidence type="ECO:0000313" key="6">
    <source>
        <dbReference type="Proteomes" id="UP000520592"/>
    </source>
</evidence>
<organism evidence="5 6">
    <name type="scientific">Pseudomonas gingeri</name>
    <dbReference type="NCBI Taxonomy" id="117681"/>
    <lineage>
        <taxon>Bacteria</taxon>
        <taxon>Pseudomonadati</taxon>
        <taxon>Pseudomonadota</taxon>
        <taxon>Gammaproteobacteria</taxon>
        <taxon>Pseudomonadales</taxon>
        <taxon>Pseudomonadaceae</taxon>
        <taxon>Pseudomonas</taxon>
    </lineage>
</organism>
<dbReference type="RefSeq" id="WP_157787128.1">
    <property type="nucleotide sequence ID" value="NZ_JACAPS010000040.1"/>
</dbReference>
<protein>
    <submittedName>
        <fullName evidence="5">Iron-containing alcohol dehydrogenase</fullName>
    </submittedName>
</protein>
<dbReference type="InterPro" id="IPR001670">
    <property type="entry name" value="ADH_Fe/GldA"/>
</dbReference>
<proteinExistence type="inferred from homology"/>
<dbReference type="GO" id="GO:0046872">
    <property type="term" value="F:metal ion binding"/>
    <property type="evidence" value="ECO:0007669"/>
    <property type="project" value="InterPro"/>
</dbReference>
<dbReference type="InterPro" id="IPR056798">
    <property type="entry name" value="ADH_Fe_C"/>
</dbReference>
<dbReference type="Proteomes" id="UP000520592">
    <property type="component" value="Unassembled WGS sequence"/>
</dbReference>